<dbReference type="PANTHER" id="PTHR30385:SF7">
    <property type="entry name" value="RNA POLYMERASE SIGMA FACTOR FLIA"/>
    <property type="match status" value="1"/>
</dbReference>
<feature type="domain" description="RNA polymerase sigma-70 region 4" evidence="7">
    <location>
        <begin position="192"/>
        <end position="237"/>
    </location>
</feature>
<dbReference type="InterPro" id="IPR007624">
    <property type="entry name" value="RNA_pol_sigma70_r3"/>
</dbReference>
<evidence type="ECO:0000256" key="2">
    <source>
        <dbReference type="ARBA" id="ARBA00023082"/>
    </source>
</evidence>
<evidence type="ECO:0000313" key="8">
    <source>
        <dbReference type="EMBL" id="MDX8414851.1"/>
    </source>
</evidence>
<dbReference type="Pfam" id="PF04539">
    <property type="entry name" value="Sigma70_r3"/>
    <property type="match status" value="1"/>
</dbReference>
<dbReference type="PRINTS" id="PR00046">
    <property type="entry name" value="SIGMA70FCT"/>
</dbReference>
<dbReference type="SUPFAM" id="SSF88659">
    <property type="entry name" value="Sigma3 and sigma4 domains of RNA polymerase sigma factors"/>
    <property type="match status" value="2"/>
</dbReference>
<dbReference type="Gene3D" id="1.10.1740.10">
    <property type="match status" value="1"/>
</dbReference>
<dbReference type="PANTHER" id="PTHR30385">
    <property type="entry name" value="SIGMA FACTOR F FLAGELLAR"/>
    <property type="match status" value="1"/>
</dbReference>
<keyword evidence="1" id="KW-0805">Transcription regulation</keyword>
<comment type="caution">
    <text evidence="8">The sequence shown here is derived from an EMBL/GenBank/DDBJ whole genome shotgun (WGS) entry which is preliminary data.</text>
</comment>
<dbReference type="InterPro" id="IPR013325">
    <property type="entry name" value="RNA_pol_sigma_r2"/>
</dbReference>
<keyword evidence="4" id="KW-0804">Transcription</keyword>
<evidence type="ECO:0000256" key="4">
    <source>
        <dbReference type="ARBA" id="ARBA00023163"/>
    </source>
</evidence>
<evidence type="ECO:0000313" key="9">
    <source>
        <dbReference type="Proteomes" id="UP001275932"/>
    </source>
</evidence>
<sequence>MKTKKQPNAPLNNLQRKLVAEHYPLVDKALNSIRTRLPNHADIDELHSAGVSGLVDAATKLNPQKSKSFVAYASMRIRGAIMDELRKLDYMPRSARQDAKRISHAREDLEDKLGRNATDDELRNAMGLSRKQYTKVMRRTQNISFISLNDDSTKDGEARDLSDVIPDENALTAIQKIEKQELSIMLKQKLLNLPEKQRKIIESYYFKEKKLADIAEEFDVSEARICQIHAQALKTLRSKFKN</sequence>
<name>A0ABU4WFN5_9BACT</name>
<evidence type="ECO:0000259" key="6">
    <source>
        <dbReference type="Pfam" id="PF04542"/>
    </source>
</evidence>
<dbReference type="InterPro" id="IPR007630">
    <property type="entry name" value="RNA_pol_sigma70_r4"/>
</dbReference>
<reference evidence="8 9" key="1">
    <citation type="submission" date="2022-03" db="EMBL/GenBank/DDBJ databases">
        <title>Novel taxa within the pig intestine.</title>
        <authorList>
            <person name="Wylensek D."/>
            <person name="Bishof K."/>
            <person name="Afrizal A."/>
            <person name="Clavel T."/>
        </authorList>
    </citation>
    <scope>NUCLEOTIDE SEQUENCE [LARGE SCALE GENOMIC DNA]</scope>
    <source>
        <strain evidence="8 9">CLA-KB-P66</strain>
    </source>
</reference>
<dbReference type="Pfam" id="PF04542">
    <property type="entry name" value="Sigma70_r2"/>
    <property type="match status" value="1"/>
</dbReference>
<feature type="domain" description="RNA polymerase sigma-70 region 2" evidence="6">
    <location>
        <begin position="18"/>
        <end position="88"/>
    </location>
</feature>
<dbReference type="InterPro" id="IPR013324">
    <property type="entry name" value="RNA_pol_sigma_r3/r4-like"/>
</dbReference>
<keyword evidence="2" id="KW-0731">Sigma factor</keyword>
<dbReference type="NCBIfam" id="TIGR02479">
    <property type="entry name" value="FliA_WhiG"/>
    <property type="match status" value="1"/>
</dbReference>
<dbReference type="NCBIfam" id="TIGR02937">
    <property type="entry name" value="sigma70-ECF"/>
    <property type="match status" value="1"/>
</dbReference>
<evidence type="ECO:0000259" key="7">
    <source>
        <dbReference type="Pfam" id="PF04545"/>
    </source>
</evidence>
<dbReference type="CDD" id="cd06171">
    <property type="entry name" value="Sigma70_r4"/>
    <property type="match status" value="1"/>
</dbReference>
<dbReference type="InterPro" id="IPR000943">
    <property type="entry name" value="RNA_pol_sigma70"/>
</dbReference>
<dbReference type="RefSeq" id="WP_370396297.1">
    <property type="nucleotide sequence ID" value="NZ_JALBUT010000001.1"/>
</dbReference>
<keyword evidence="3" id="KW-0238">DNA-binding</keyword>
<evidence type="ECO:0000259" key="5">
    <source>
        <dbReference type="Pfam" id="PF04539"/>
    </source>
</evidence>
<gene>
    <name evidence="8" type="ORF">MOX91_01440</name>
</gene>
<evidence type="ECO:0000256" key="1">
    <source>
        <dbReference type="ARBA" id="ARBA00023015"/>
    </source>
</evidence>
<feature type="domain" description="RNA polymerase sigma-70 region 3" evidence="5">
    <location>
        <begin position="100"/>
        <end position="171"/>
    </location>
</feature>
<dbReference type="Proteomes" id="UP001275932">
    <property type="component" value="Unassembled WGS sequence"/>
</dbReference>
<dbReference type="InterPro" id="IPR014284">
    <property type="entry name" value="RNA_pol_sigma-70_dom"/>
</dbReference>
<keyword evidence="9" id="KW-1185">Reference proteome</keyword>
<proteinExistence type="predicted"/>
<accession>A0ABU4WFN5</accession>
<protein>
    <submittedName>
        <fullName evidence="8">FliA/WhiG family RNA polymerase sigma factor</fullName>
    </submittedName>
</protein>
<dbReference type="InterPro" id="IPR012845">
    <property type="entry name" value="RNA_pol_sigma_FliA_WhiG"/>
</dbReference>
<organism evidence="8 9">
    <name type="scientific">Intestinicryptomonas porci</name>
    <dbReference type="NCBI Taxonomy" id="2926320"/>
    <lineage>
        <taxon>Bacteria</taxon>
        <taxon>Pseudomonadati</taxon>
        <taxon>Verrucomicrobiota</taxon>
        <taxon>Opitutia</taxon>
        <taxon>Opitutales</taxon>
        <taxon>Intestinicryptomonaceae</taxon>
        <taxon>Intestinicryptomonas</taxon>
    </lineage>
</organism>
<dbReference type="Pfam" id="PF04545">
    <property type="entry name" value="Sigma70_r4"/>
    <property type="match status" value="1"/>
</dbReference>
<dbReference type="Gene3D" id="1.20.140.160">
    <property type="match status" value="1"/>
</dbReference>
<dbReference type="EMBL" id="JALBUT010000001">
    <property type="protein sequence ID" value="MDX8414851.1"/>
    <property type="molecule type" value="Genomic_DNA"/>
</dbReference>
<evidence type="ECO:0000256" key="3">
    <source>
        <dbReference type="ARBA" id="ARBA00023125"/>
    </source>
</evidence>
<dbReference type="InterPro" id="IPR007627">
    <property type="entry name" value="RNA_pol_sigma70_r2"/>
</dbReference>
<dbReference type="PIRSF" id="PIRSF000770">
    <property type="entry name" value="RNA_pol_sigma-SigE/K"/>
    <property type="match status" value="1"/>
</dbReference>
<dbReference type="SUPFAM" id="SSF88946">
    <property type="entry name" value="Sigma2 domain of RNA polymerase sigma factors"/>
    <property type="match status" value="1"/>
</dbReference>